<feature type="non-terminal residue" evidence="1">
    <location>
        <position position="67"/>
    </location>
</feature>
<sequence>VCLCVCTINCRNNTSISNFRGGFRWQSEYPWCIIEVKCKYFPIVLKKKKLRKTEMFTQNQFSTKSIF</sequence>
<protein>
    <submittedName>
        <fullName evidence="1">Uncharacterized protein</fullName>
    </submittedName>
</protein>
<dbReference type="EMBL" id="VUJU01014802">
    <property type="protein sequence ID" value="KAF0700435.1"/>
    <property type="molecule type" value="Genomic_DNA"/>
</dbReference>
<proteinExistence type="predicted"/>
<dbReference type="AlphaFoldDB" id="A0A6G0VNB4"/>
<keyword evidence="2" id="KW-1185">Reference proteome</keyword>
<organism evidence="1 2">
    <name type="scientific">Aphis craccivora</name>
    <name type="common">Cowpea aphid</name>
    <dbReference type="NCBI Taxonomy" id="307492"/>
    <lineage>
        <taxon>Eukaryota</taxon>
        <taxon>Metazoa</taxon>
        <taxon>Ecdysozoa</taxon>
        <taxon>Arthropoda</taxon>
        <taxon>Hexapoda</taxon>
        <taxon>Insecta</taxon>
        <taxon>Pterygota</taxon>
        <taxon>Neoptera</taxon>
        <taxon>Paraneoptera</taxon>
        <taxon>Hemiptera</taxon>
        <taxon>Sternorrhyncha</taxon>
        <taxon>Aphidomorpha</taxon>
        <taxon>Aphidoidea</taxon>
        <taxon>Aphididae</taxon>
        <taxon>Aphidini</taxon>
        <taxon>Aphis</taxon>
        <taxon>Aphis</taxon>
    </lineage>
</organism>
<evidence type="ECO:0000313" key="2">
    <source>
        <dbReference type="Proteomes" id="UP000478052"/>
    </source>
</evidence>
<comment type="caution">
    <text evidence="1">The sequence shown here is derived from an EMBL/GenBank/DDBJ whole genome shotgun (WGS) entry which is preliminary data.</text>
</comment>
<reference evidence="1 2" key="1">
    <citation type="submission" date="2019-08" db="EMBL/GenBank/DDBJ databases">
        <title>Whole genome of Aphis craccivora.</title>
        <authorList>
            <person name="Voronova N.V."/>
            <person name="Shulinski R.S."/>
            <person name="Bandarenka Y.V."/>
            <person name="Zhorov D.G."/>
            <person name="Warner D."/>
        </authorList>
    </citation>
    <scope>NUCLEOTIDE SEQUENCE [LARGE SCALE GENOMIC DNA]</scope>
    <source>
        <strain evidence="1">180601</strain>
        <tissue evidence="1">Whole Body</tissue>
    </source>
</reference>
<dbReference type="Proteomes" id="UP000478052">
    <property type="component" value="Unassembled WGS sequence"/>
</dbReference>
<name>A0A6G0VNB4_APHCR</name>
<accession>A0A6G0VNB4</accession>
<gene>
    <name evidence="1" type="ORF">FWK35_00032396</name>
</gene>
<feature type="non-terminal residue" evidence="1">
    <location>
        <position position="1"/>
    </location>
</feature>
<evidence type="ECO:0000313" key="1">
    <source>
        <dbReference type="EMBL" id="KAF0700435.1"/>
    </source>
</evidence>